<dbReference type="NCBIfam" id="TIGR00259">
    <property type="entry name" value="thylakoid_BtpA"/>
    <property type="match status" value="1"/>
</dbReference>
<evidence type="ECO:0000313" key="2">
    <source>
        <dbReference type="EMBL" id="HHR40318.1"/>
    </source>
</evidence>
<dbReference type="PANTHER" id="PTHR21381:SF3">
    <property type="entry name" value="SGC REGION PROTEIN SGCQ-RELATED"/>
    <property type="match status" value="1"/>
</dbReference>
<dbReference type="PIRSF" id="PIRSF005956">
    <property type="entry name" value="BtpA"/>
    <property type="match status" value="1"/>
</dbReference>
<comment type="similarity">
    <text evidence="1">Belongs to the BtpA family.</text>
</comment>
<accession>A0A7C5Y8M1</accession>
<dbReference type="EMBL" id="DRXS01000036">
    <property type="protein sequence ID" value="HHR40318.1"/>
    <property type="molecule type" value="Genomic_DNA"/>
</dbReference>
<protein>
    <submittedName>
        <fullName evidence="2">BtpA/SgcQ family protein</fullName>
    </submittedName>
</protein>
<dbReference type="AlphaFoldDB" id="A0A7C5Y8M1"/>
<dbReference type="SUPFAM" id="SSF51366">
    <property type="entry name" value="Ribulose-phoshate binding barrel"/>
    <property type="match status" value="1"/>
</dbReference>
<organism evidence="2">
    <name type="scientific">Caldiarchaeum subterraneum</name>
    <dbReference type="NCBI Taxonomy" id="311458"/>
    <lineage>
        <taxon>Archaea</taxon>
        <taxon>Nitrososphaerota</taxon>
        <taxon>Candidatus Caldarchaeales</taxon>
        <taxon>Candidatus Caldarchaeaceae</taxon>
        <taxon>Candidatus Caldarchaeum</taxon>
    </lineage>
</organism>
<dbReference type="InterPro" id="IPR005137">
    <property type="entry name" value="BtpA"/>
</dbReference>
<evidence type="ECO:0000256" key="1">
    <source>
        <dbReference type="ARBA" id="ARBA00006007"/>
    </source>
</evidence>
<dbReference type="Pfam" id="PF03437">
    <property type="entry name" value="BtpA"/>
    <property type="match status" value="1"/>
</dbReference>
<reference evidence="2" key="1">
    <citation type="journal article" date="2020" name="mSystems">
        <title>Genome- and Community-Level Interaction Insights into Carbon Utilization and Element Cycling Functions of Hydrothermarchaeota in Hydrothermal Sediment.</title>
        <authorList>
            <person name="Zhou Z."/>
            <person name="Liu Y."/>
            <person name="Xu W."/>
            <person name="Pan J."/>
            <person name="Luo Z.H."/>
            <person name="Li M."/>
        </authorList>
    </citation>
    <scope>NUCLEOTIDE SEQUENCE [LARGE SCALE GENOMIC DNA]</scope>
    <source>
        <strain evidence="2">SpSt-1084</strain>
    </source>
</reference>
<proteinExistence type="inferred from homology"/>
<sequence>MWSSIKCSQTPGKDFTTFLASTRTRPDNGIFSVFFLVYKHPMQTMVVNLVDVFGVDKPVIGMVHLTPLPGSSKSVSVEDVFENALMDAGALKSGGVDGVQVENFGDAPFMKPGKVDSTVVSLVACVANEVKKATGLPTGIFVLANAVVESLFAVKASGASWVRANMYNLAYIADEGYIEASAPKAERKRTFLGPDVKIFADVLVKHGSHVIVPDIPLSYHVTRVEELGADAVILSGTRTSAETPYQRVVEAKQLAKKPVLVGSGVNLENVHRLLKVADGAIVGTYFKRVGELFNPVDLERVRLLMSVVRALRV</sequence>
<name>A0A7C5Y8M1_CALS0</name>
<gene>
    <name evidence="2" type="ORF">ENM42_00650</name>
</gene>
<dbReference type="InterPro" id="IPR011060">
    <property type="entry name" value="RibuloseP-bd_barrel"/>
</dbReference>
<comment type="caution">
    <text evidence="2">The sequence shown here is derived from an EMBL/GenBank/DDBJ whole genome shotgun (WGS) entry which is preliminary data.</text>
</comment>
<dbReference type="PANTHER" id="PTHR21381">
    <property type="entry name" value="ZGC:162297"/>
    <property type="match status" value="1"/>
</dbReference>